<feature type="region of interest" description="Disordered" evidence="1">
    <location>
        <begin position="461"/>
        <end position="484"/>
    </location>
</feature>
<reference evidence="2" key="1">
    <citation type="submission" date="2022-07" db="EMBL/GenBank/DDBJ databases">
        <title>Genome Sequence of Leucocoprinus birnbaumii.</title>
        <authorList>
            <person name="Buettner E."/>
        </authorList>
    </citation>
    <scope>NUCLEOTIDE SEQUENCE</scope>
    <source>
        <strain evidence="2">VT141</strain>
    </source>
</reference>
<organism evidence="2 3">
    <name type="scientific">Leucocoprinus birnbaumii</name>
    <dbReference type="NCBI Taxonomy" id="56174"/>
    <lineage>
        <taxon>Eukaryota</taxon>
        <taxon>Fungi</taxon>
        <taxon>Dikarya</taxon>
        <taxon>Basidiomycota</taxon>
        <taxon>Agaricomycotina</taxon>
        <taxon>Agaricomycetes</taxon>
        <taxon>Agaricomycetidae</taxon>
        <taxon>Agaricales</taxon>
        <taxon>Agaricineae</taxon>
        <taxon>Agaricaceae</taxon>
        <taxon>Leucocoprinus</taxon>
    </lineage>
</organism>
<dbReference type="EMBL" id="JANIEX010000992">
    <property type="protein sequence ID" value="KAJ3561522.1"/>
    <property type="molecule type" value="Genomic_DNA"/>
</dbReference>
<name>A0AAD5VLH7_9AGAR</name>
<comment type="caution">
    <text evidence="2">The sequence shown here is derived from an EMBL/GenBank/DDBJ whole genome shotgun (WGS) entry which is preliminary data.</text>
</comment>
<keyword evidence="3" id="KW-1185">Reference proteome</keyword>
<evidence type="ECO:0000313" key="3">
    <source>
        <dbReference type="Proteomes" id="UP001213000"/>
    </source>
</evidence>
<feature type="compositionally biased region" description="Basic and acidic residues" evidence="1">
    <location>
        <begin position="931"/>
        <end position="941"/>
    </location>
</feature>
<feature type="compositionally biased region" description="Basic and acidic residues" evidence="1">
    <location>
        <begin position="649"/>
        <end position="660"/>
    </location>
</feature>
<dbReference type="Proteomes" id="UP001213000">
    <property type="component" value="Unassembled WGS sequence"/>
</dbReference>
<feature type="compositionally biased region" description="Basic and acidic residues" evidence="1">
    <location>
        <begin position="797"/>
        <end position="819"/>
    </location>
</feature>
<sequence>MSGSSLTDDELRDFDKLVRANLKPDPRTGEIDGSDILTFMRQYENDPRLKKFLADREREANEIAANIDLKTYDYAGLADSADPESRWRMQYEYQGLVDPETDIIVKDHERSKYPKAVPTFRLQVEMLSNEVIGKTEIRLVKDYTTLPKSDEVVEFIKQAFALPTYPLKPAIPGRLIFGSKFLPHSDSIKAFLDTIPSPPFGYMIESAEHTAFINQIVRGDGKTAIEAFTLSLRYLEDAKSQKVYEEEKKEVMGLLAISCANRSAAALIPGASRDIEMAIGDAESLVRYSRYVRLARAHQANGDLDKAQEAICDALRHPDHQDNEALVDLLIDLQTGGKGVPTTEGGFKAWVVDTQGGNSAAAKRVSGIEGAYKRRMDAYFKSLNALVRIGGGGPGASATDRPGWSMSDDVRVAPININLCGPPAPHNAFISSFTPTAFPLRCSYSSFPQYELQPNVMTEVHSTNDPIPQPPTTKSKPPLSSPQLKIEPANEWADHTITALDSTEPTQTNASTPHVDFPGGYPYTPSAAEPGPSFEEIKDTAREYISVAGQYVPSQEDVRRMAQNAGSTVRGYIPDGVAAYLGPPIPTQEAVKASPIEESETTPTTGETFVLINRGSKTPIAGTRGNHDVLHESGAGTGAPGEPTASEGSADKPKPSDTLRARILGIAGGADSDASTKTQPGSLAATERKENFTNGSVTPFSYQGATPGAGPPGLLGGAADEKPMTGDKGKSMQGGARIPGAKDAPAAVEPSFKLSPPARATTSPKKLVKKEKSNGSSGHRRTETEGAAEQPKRSPPKVKEEKSEKSPEELRMTNDEVHTKARTHPLGKEGTEWKGIPLEETYQAALDRNEDKGLTIGESRGSLAPNGASVKKANQKNENGDTLMKPNMDKVLSSTATTGHDDDTEISQSPLAQSRFTEPTTSQIDLTPSPEKNKDMKEPRTSDPSSGVHGSSVTGPEAEEVIKGAKPNGHAQSEQGRKKGSFLNKIKGWSKRLSHDRKAAHN</sequence>
<feature type="compositionally biased region" description="Basic and acidic residues" evidence="1">
    <location>
        <begin position="719"/>
        <end position="730"/>
    </location>
</feature>
<evidence type="ECO:0000256" key="1">
    <source>
        <dbReference type="SAM" id="MobiDB-lite"/>
    </source>
</evidence>
<feature type="region of interest" description="Disordered" evidence="1">
    <location>
        <begin position="849"/>
        <end position="1002"/>
    </location>
</feature>
<dbReference type="AlphaFoldDB" id="A0AAD5VLH7"/>
<gene>
    <name evidence="2" type="ORF">NP233_g10142</name>
</gene>
<protein>
    <submittedName>
        <fullName evidence="2">Uncharacterized protein</fullName>
    </submittedName>
</protein>
<feature type="compositionally biased region" description="Polar residues" evidence="1">
    <location>
        <begin position="906"/>
        <end position="926"/>
    </location>
</feature>
<feature type="compositionally biased region" description="Polar residues" evidence="1">
    <location>
        <begin position="692"/>
        <end position="703"/>
    </location>
</feature>
<feature type="region of interest" description="Disordered" evidence="1">
    <location>
        <begin position="591"/>
        <end position="835"/>
    </location>
</feature>
<feature type="compositionally biased region" description="Polar residues" evidence="1">
    <location>
        <begin position="942"/>
        <end position="954"/>
    </location>
</feature>
<dbReference type="Gene3D" id="1.25.40.10">
    <property type="entry name" value="Tetratricopeptide repeat domain"/>
    <property type="match status" value="1"/>
</dbReference>
<dbReference type="InterPro" id="IPR011990">
    <property type="entry name" value="TPR-like_helical_dom_sf"/>
</dbReference>
<evidence type="ECO:0000313" key="2">
    <source>
        <dbReference type="EMBL" id="KAJ3561522.1"/>
    </source>
</evidence>
<proteinExistence type="predicted"/>
<accession>A0AAD5VLH7</accession>
<feature type="compositionally biased region" description="Low complexity" evidence="1">
    <location>
        <begin position="472"/>
        <end position="484"/>
    </location>
</feature>